<dbReference type="AlphaFoldDB" id="A0AAD6V589"/>
<feature type="compositionally biased region" description="Basic residues" evidence="1">
    <location>
        <begin position="144"/>
        <end position="158"/>
    </location>
</feature>
<dbReference type="EMBL" id="JARJCW010000064">
    <property type="protein sequence ID" value="KAJ7200192.1"/>
    <property type="molecule type" value="Genomic_DNA"/>
</dbReference>
<dbReference type="Proteomes" id="UP001219525">
    <property type="component" value="Unassembled WGS sequence"/>
</dbReference>
<name>A0AAD6V589_9AGAR</name>
<sequence>MPHQQVLAGDQSDLDGLTQSDPCSIRYCQPIALHDSSLLRTPVVQNMQFGWNNYPPYPWPYPLPPLPQNPAAFGHAHRAGDAARARVPQALRAVEQHAHGLHDVRLGSISGSAALRFAAAQRARHAPAGHAAHQRRARLERQSPLHKRGAPRARRRRHADAPPARFVERHASAPLRMETTCRALVELRVSIGQEALLSLHGGRAVGDSDSASGAQDSEWGLGGGATDANVLSGAFQRLAVRGAGAGDTGTLPMYVVHGAADWMVPAQGRIQKWLKSVLDRIHGAPARRGGAARVDRGA</sequence>
<comment type="caution">
    <text evidence="2">The sequence shown here is derived from an EMBL/GenBank/DDBJ whole genome shotgun (WGS) entry which is preliminary data.</text>
</comment>
<gene>
    <name evidence="2" type="ORF">GGX14DRAFT_660753</name>
</gene>
<keyword evidence="3" id="KW-1185">Reference proteome</keyword>
<evidence type="ECO:0000313" key="2">
    <source>
        <dbReference type="EMBL" id="KAJ7200192.1"/>
    </source>
</evidence>
<evidence type="ECO:0000256" key="1">
    <source>
        <dbReference type="SAM" id="MobiDB-lite"/>
    </source>
</evidence>
<evidence type="ECO:0000313" key="3">
    <source>
        <dbReference type="Proteomes" id="UP001219525"/>
    </source>
</evidence>
<feature type="region of interest" description="Disordered" evidence="1">
    <location>
        <begin position="127"/>
        <end position="164"/>
    </location>
</feature>
<reference evidence="2" key="1">
    <citation type="submission" date="2023-03" db="EMBL/GenBank/DDBJ databases">
        <title>Massive genome expansion in bonnet fungi (Mycena s.s.) driven by repeated elements and novel gene families across ecological guilds.</title>
        <authorList>
            <consortium name="Lawrence Berkeley National Laboratory"/>
            <person name="Harder C.B."/>
            <person name="Miyauchi S."/>
            <person name="Viragh M."/>
            <person name="Kuo A."/>
            <person name="Thoen E."/>
            <person name="Andreopoulos B."/>
            <person name="Lu D."/>
            <person name="Skrede I."/>
            <person name="Drula E."/>
            <person name="Henrissat B."/>
            <person name="Morin E."/>
            <person name="Kohler A."/>
            <person name="Barry K."/>
            <person name="LaButti K."/>
            <person name="Morin E."/>
            <person name="Salamov A."/>
            <person name="Lipzen A."/>
            <person name="Mereny Z."/>
            <person name="Hegedus B."/>
            <person name="Baldrian P."/>
            <person name="Stursova M."/>
            <person name="Weitz H."/>
            <person name="Taylor A."/>
            <person name="Grigoriev I.V."/>
            <person name="Nagy L.G."/>
            <person name="Martin F."/>
            <person name="Kauserud H."/>
        </authorList>
    </citation>
    <scope>NUCLEOTIDE SEQUENCE</scope>
    <source>
        <strain evidence="2">9144</strain>
    </source>
</reference>
<protein>
    <submittedName>
        <fullName evidence="2">Uncharacterized protein</fullName>
    </submittedName>
</protein>
<feature type="compositionally biased region" description="Basic residues" evidence="1">
    <location>
        <begin position="127"/>
        <end position="136"/>
    </location>
</feature>
<proteinExistence type="predicted"/>
<organism evidence="2 3">
    <name type="scientific">Mycena pura</name>
    <dbReference type="NCBI Taxonomy" id="153505"/>
    <lineage>
        <taxon>Eukaryota</taxon>
        <taxon>Fungi</taxon>
        <taxon>Dikarya</taxon>
        <taxon>Basidiomycota</taxon>
        <taxon>Agaricomycotina</taxon>
        <taxon>Agaricomycetes</taxon>
        <taxon>Agaricomycetidae</taxon>
        <taxon>Agaricales</taxon>
        <taxon>Marasmiineae</taxon>
        <taxon>Mycenaceae</taxon>
        <taxon>Mycena</taxon>
    </lineage>
</organism>
<accession>A0AAD6V589</accession>